<feature type="region of interest" description="Disordered" evidence="10">
    <location>
        <begin position="1"/>
        <end position="87"/>
    </location>
</feature>
<keyword evidence="5" id="KW-0238">DNA-binding</keyword>
<evidence type="ECO:0000256" key="3">
    <source>
        <dbReference type="ARBA" id="ARBA00023015"/>
    </source>
</evidence>
<evidence type="ECO:0000256" key="8">
    <source>
        <dbReference type="ARBA" id="ARBA00061350"/>
    </source>
</evidence>
<dbReference type="GO" id="GO:0005634">
    <property type="term" value="C:nucleus"/>
    <property type="evidence" value="ECO:0007669"/>
    <property type="project" value="UniProtKB-SubCell"/>
</dbReference>
<dbReference type="Proteomes" id="UP000030645">
    <property type="component" value="Unassembled WGS sequence"/>
</dbReference>
<dbReference type="SUPFAM" id="SSF46785">
    <property type="entry name" value="Winged helix' DNA-binding domain"/>
    <property type="match status" value="1"/>
</dbReference>
<dbReference type="InterPro" id="IPR036388">
    <property type="entry name" value="WH-like_DNA-bd_sf"/>
</dbReference>
<evidence type="ECO:0000256" key="2">
    <source>
        <dbReference type="ARBA" id="ARBA00022553"/>
    </source>
</evidence>
<comment type="subcellular location">
    <subcellularLocation>
        <location evidence="1">Nucleus</location>
    </subcellularLocation>
</comment>
<name>W9QJR8_9ROSA</name>
<keyword evidence="7" id="KW-0539">Nucleus</keyword>
<keyword evidence="13" id="KW-1185">Reference proteome</keyword>
<dbReference type="PROSITE" id="PS00434">
    <property type="entry name" value="HSF_DOMAIN"/>
    <property type="match status" value="1"/>
</dbReference>
<dbReference type="InterPro" id="IPR036390">
    <property type="entry name" value="WH_DNA-bd_sf"/>
</dbReference>
<feature type="domain" description="HSF-type DNA-binding" evidence="11">
    <location>
        <begin position="178"/>
        <end position="202"/>
    </location>
</feature>
<reference evidence="13" key="1">
    <citation type="submission" date="2013-01" db="EMBL/GenBank/DDBJ databases">
        <title>Draft Genome Sequence of a Mulberry Tree, Morus notabilis C.K. Schneid.</title>
        <authorList>
            <person name="He N."/>
            <person name="Zhao S."/>
        </authorList>
    </citation>
    <scope>NUCLEOTIDE SEQUENCE</scope>
</reference>
<dbReference type="eggNOG" id="KOG0627">
    <property type="taxonomic scope" value="Eukaryota"/>
</dbReference>
<evidence type="ECO:0000259" key="11">
    <source>
        <dbReference type="PROSITE" id="PS00434"/>
    </source>
</evidence>
<dbReference type="FunFam" id="1.10.10.10:FF:000057">
    <property type="entry name" value="Heat shock transcription factor 1"/>
    <property type="match status" value="1"/>
</dbReference>
<dbReference type="Pfam" id="PF00447">
    <property type="entry name" value="HSF_DNA-bind"/>
    <property type="match status" value="1"/>
</dbReference>
<keyword evidence="6" id="KW-0804">Transcription</keyword>
<evidence type="ECO:0000256" key="4">
    <source>
        <dbReference type="ARBA" id="ARBA00023016"/>
    </source>
</evidence>
<organism evidence="12 13">
    <name type="scientific">Morus notabilis</name>
    <dbReference type="NCBI Taxonomy" id="981085"/>
    <lineage>
        <taxon>Eukaryota</taxon>
        <taxon>Viridiplantae</taxon>
        <taxon>Streptophyta</taxon>
        <taxon>Embryophyta</taxon>
        <taxon>Tracheophyta</taxon>
        <taxon>Spermatophyta</taxon>
        <taxon>Magnoliopsida</taxon>
        <taxon>eudicotyledons</taxon>
        <taxon>Gunneridae</taxon>
        <taxon>Pentapetalae</taxon>
        <taxon>rosids</taxon>
        <taxon>fabids</taxon>
        <taxon>Rosales</taxon>
        <taxon>Moraceae</taxon>
        <taxon>Moreae</taxon>
        <taxon>Morus</taxon>
    </lineage>
</organism>
<dbReference type="GO" id="GO:0003700">
    <property type="term" value="F:DNA-binding transcription factor activity"/>
    <property type="evidence" value="ECO:0007669"/>
    <property type="project" value="InterPro"/>
</dbReference>
<feature type="compositionally biased region" description="Polar residues" evidence="10">
    <location>
        <begin position="16"/>
        <end position="25"/>
    </location>
</feature>
<keyword evidence="9" id="KW-0175">Coiled coil</keyword>
<keyword evidence="3" id="KW-0805">Transcription regulation</keyword>
<feature type="coiled-coil region" evidence="9">
    <location>
        <begin position="246"/>
        <end position="294"/>
    </location>
</feature>
<keyword evidence="2" id="KW-0597">Phosphoprotein</keyword>
<gene>
    <name evidence="12" type="ORF">L484_027299</name>
</gene>
<evidence type="ECO:0000256" key="5">
    <source>
        <dbReference type="ARBA" id="ARBA00023125"/>
    </source>
</evidence>
<dbReference type="GO" id="GO:0000978">
    <property type="term" value="F:RNA polymerase II cis-regulatory region sequence-specific DNA binding"/>
    <property type="evidence" value="ECO:0007669"/>
    <property type="project" value="TreeGrafter"/>
</dbReference>
<dbReference type="AlphaFoldDB" id="W9QJR8"/>
<dbReference type="EMBL" id="KE343704">
    <property type="protein sequence ID" value="EXB38865.1"/>
    <property type="molecule type" value="Genomic_DNA"/>
</dbReference>
<dbReference type="Gene3D" id="1.10.10.10">
    <property type="entry name" value="Winged helix-like DNA-binding domain superfamily/Winged helix DNA-binding domain"/>
    <property type="match status" value="1"/>
</dbReference>
<accession>W9QJR8</accession>
<dbReference type="GO" id="GO:0006357">
    <property type="term" value="P:regulation of transcription by RNA polymerase II"/>
    <property type="evidence" value="ECO:0007669"/>
    <property type="project" value="TreeGrafter"/>
</dbReference>
<keyword evidence="4" id="KW-0346">Stress response</keyword>
<dbReference type="InterPro" id="IPR000232">
    <property type="entry name" value="HSF_DNA-bd"/>
</dbReference>
<evidence type="ECO:0000256" key="1">
    <source>
        <dbReference type="ARBA" id="ARBA00004123"/>
    </source>
</evidence>
<dbReference type="PRINTS" id="PR00056">
    <property type="entry name" value="HSFDOMAIN"/>
</dbReference>
<evidence type="ECO:0000256" key="10">
    <source>
        <dbReference type="SAM" id="MobiDB-lite"/>
    </source>
</evidence>
<dbReference type="OrthoDB" id="60033at2759"/>
<evidence type="ECO:0000256" key="6">
    <source>
        <dbReference type="ARBA" id="ARBA00023163"/>
    </source>
</evidence>
<feature type="compositionally biased region" description="Basic and acidic residues" evidence="10">
    <location>
        <begin position="35"/>
        <end position="51"/>
    </location>
</feature>
<evidence type="ECO:0000256" key="7">
    <source>
        <dbReference type="ARBA" id="ARBA00023242"/>
    </source>
</evidence>
<comment type="similarity">
    <text evidence="8">Belongs to the HSF family. Class A subfamily.</text>
</comment>
<dbReference type="PANTHER" id="PTHR10015:SF298">
    <property type="entry name" value="HEAT STRESS TRANSCRIPTION FACTOR A-9"/>
    <property type="match status" value="1"/>
</dbReference>
<sequence>MVAVADGCGGGGFSPFPNTQFPRISTETEENDAVEAEKEELVLLPVKEEKTAASFDGGSSSSSSPTAGLPRSPSPPPPPASVDEEAATRVVKIKEESVELFEEVEEDFVNGGCGCSSTSSPAVSPRPMEGLHEAGPPPFLNKTFQMVDDPETDSVVSWSEGRDSFVVWDSHEFSKNHLSKYFKHSNFSSFIRQLNTYGFKKVDPDKWEFANEGFQGGKRHLLKNIKRRSKYNKQPQGTLASSDSAKAGLESEINTLKDDKNSLKLEILKVGQQQKDSQNQLTAVEERIRCAECRQHQMLLFLTKTVINPTFAQQLIQMRRQKRELDGVEIAKRRRILSTPDPEHVAMQSILTENLTDTANTTTTTSTQPPKELNFPATMNGESCSAIQDIHEEAKEMRGASLGSDMFSAYNVMSENLLDDISVLEEEMSVNDSKFYHELEDLIEKPRDWGGYMTSLIEQTGCIGSLL</sequence>
<evidence type="ECO:0000256" key="9">
    <source>
        <dbReference type="SAM" id="Coils"/>
    </source>
</evidence>
<dbReference type="GO" id="GO:0034605">
    <property type="term" value="P:cellular response to heat"/>
    <property type="evidence" value="ECO:0007669"/>
    <property type="project" value="TreeGrafter"/>
</dbReference>
<protein>
    <submittedName>
        <fullName evidence="12">Heat stress transcription factor A-2</fullName>
    </submittedName>
</protein>
<evidence type="ECO:0000313" key="13">
    <source>
        <dbReference type="Proteomes" id="UP000030645"/>
    </source>
</evidence>
<dbReference type="KEGG" id="mnt:21409922"/>
<dbReference type="STRING" id="981085.W9QJR8"/>
<dbReference type="SMART" id="SM00415">
    <property type="entry name" value="HSF"/>
    <property type="match status" value="1"/>
</dbReference>
<evidence type="ECO:0000313" key="12">
    <source>
        <dbReference type="EMBL" id="EXB38865.1"/>
    </source>
</evidence>
<proteinExistence type="inferred from homology"/>
<dbReference type="PANTHER" id="PTHR10015">
    <property type="entry name" value="HEAT SHOCK TRANSCRIPTION FACTOR"/>
    <property type="match status" value="1"/>
</dbReference>